<feature type="compositionally biased region" description="Basic and acidic residues" evidence="2">
    <location>
        <begin position="20"/>
        <end position="30"/>
    </location>
</feature>
<reference evidence="4" key="2">
    <citation type="submission" date="2023-02" db="EMBL/GenBank/DDBJ databases">
        <authorList>
            <consortium name="DOE Joint Genome Institute"/>
            <person name="Mondo S.J."/>
            <person name="Chang Y."/>
            <person name="Wang Y."/>
            <person name="Ahrendt S."/>
            <person name="Andreopoulos W."/>
            <person name="Barry K."/>
            <person name="Beard J."/>
            <person name="Benny G.L."/>
            <person name="Blankenship S."/>
            <person name="Bonito G."/>
            <person name="Cuomo C."/>
            <person name="Desiro A."/>
            <person name="Gervers K.A."/>
            <person name="Hundley H."/>
            <person name="Kuo A."/>
            <person name="LaButti K."/>
            <person name="Lang B.F."/>
            <person name="Lipzen A."/>
            <person name="O'Donnell K."/>
            <person name="Pangilinan J."/>
            <person name="Reynolds N."/>
            <person name="Sandor L."/>
            <person name="Smith M.W."/>
            <person name="Tsang A."/>
            <person name="Grigoriev I.V."/>
            <person name="Stajich J.E."/>
            <person name="Spatafora J.W."/>
        </authorList>
    </citation>
    <scope>NUCLEOTIDE SEQUENCE</scope>
    <source>
        <strain evidence="4">RSA 2281</strain>
    </source>
</reference>
<evidence type="ECO:0000259" key="3">
    <source>
        <dbReference type="Pfam" id="PF08190"/>
    </source>
</evidence>
<dbReference type="InterPro" id="IPR012981">
    <property type="entry name" value="PIH1_N"/>
</dbReference>
<dbReference type="PANTHER" id="PTHR22997">
    <property type="entry name" value="PIH1 DOMAIN-CONTAINING PROTEIN 1"/>
    <property type="match status" value="1"/>
</dbReference>
<dbReference type="GO" id="GO:1990904">
    <property type="term" value="C:ribonucleoprotein complex"/>
    <property type="evidence" value="ECO:0007669"/>
    <property type="project" value="TreeGrafter"/>
</dbReference>
<feature type="domain" description="PIH1 N-terminal" evidence="3">
    <location>
        <begin position="64"/>
        <end position="216"/>
    </location>
</feature>
<dbReference type="InterPro" id="IPR050734">
    <property type="entry name" value="PIH1/Kintoun_subfamily"/>
</dbReference>
<organism evidence="4 5">
    <name type="scientific">Phascolomyces articulosus</name>
    <dbReference type="NCBI Taxonomy" id="60185"/>
    <lineage>
        <taxon>Eukaryota</taxon>
        <taxon>Fungi</taxon>
        <taxon>Fungi incertae sedis</taxon>
        <taxon>Mucoromycota</taxon>
        <taxon>Mucoromycotina</taxon>
        <taxon>Mucoromycetes</taxon>
        <taxon>Mucorales</taxon>
        <taxon>Lichtheimiaceae</taxon>
        <taxon>Phascolomyces</taxon>
    </lineage>
</organism>
<proteinExistence type="inferred from homology"/>
<dbReference type="Proteomes" id="UP001209540">
    <property type="component" value="Unassembled WGS sequence"/>
</dbReference>
<dbReference type="GO" id="GO:0000492">
    <property type="term" value="P:box C/D snoRNP assembly"/>
    <property type="evidence" value="ECO:0007669"/>
    <property type="project" value="TreeGrafter"/>
</dbReference>
<dbReference type="Pfam" id="PF08190">
    <property type="entry name" value="PIH1"/>
    <property type="match status" value="1"/>
</dbReference>
<dbReference type="GO" id="GO:0097255">
    <property type="term" value="C:R2TP complex"/>
    <property type="evidence" value="ECO:0007669"/>
    <property type="project" value="TreeGrafter"/>
</dbReference>
<dbReference type="AlphaFoldDB" id="A0AAD5PGP3"/>
<keyword evidence="5" id="KW-1185">Reference proteome</keyword>
<comment type="similarity">
    <text evidence="1">Belongs to the PIH1 family.</text>
</comment>
<comment type="caution">
    <text evidence="4">The sequence shown here is derived from an EMBL/GenBank/DDBJ whole genome shotgun (WGS) entry which is preliminary data.</text>
</comment>
<evidence type="ECO:0000313" key="5">
    <source>
        <dbReference type="Proteomes" id="UP001209540"/>
    </source>
</evidence>
<sequence length="319" mass="36375">MPLLEPDQPDKKSPFLFTETTRDNQSEDFHSLSKEEQDVLLDHVASEFANDPQAMERLAAKFLQEVTPNDFNTVAVQPQPGFVCKTKVEQSKTKKHKAGTKVYINICHADAIPKPPVANENEIQKALNANPAATYRVPLSMGQTRHEDNSLIMDACIHTQPYLRAERDLDFRLYIIELAIEFVEEMESVDLSREFTMPNLQSKGKIPQRMLRLPKPDLISNVKKHKNTKKEDIKQSISIDKKKDHLIIVIPDMPSVNPSSWTLDIEPSQMVIGGTGSTLKTIKLPKEIDVQHRDNEAKFYKKSKELVIELVLAPRRQFL</sequence>
<dbReference type="GO" id="GO:0006364">
    <property type="term" value="P:rRNA processing"/>
    <property type="evidence" value="ECO:0007669"/>
    <property type="project" value="TreeGrafter"/>
</dbReference>
<evidence type="ECO:0000256" key="1">
    <source>
        <dbReference type="ARBA" id="ARBA00008511"/>
    </source>
</evidence>
<dbReference type="PANTHER" id="PTHR22997:SF0">
    <property type="entry name" value="PIH1 DOMAIN-CONTAINING PROTEIN 1"/>
    <property type="match status" value="1"/>
</dbReference>
<protein>
    <submittedName>
        <fullName evidence="4">Pre-RNA processing PIH1/Nop17-domain-containing protein</fullName>
    </submittedName>
</protein>
<gene>
    <name evidence="4" type="ORF">BDA99DRAFT_569750</name>
</gene>
<evidence type="ECO:0000256" key="2">
    <source>
        <dbReference type="SAM" id="MobiDB-lite"/>
    </source>
</evidence>
<reference evidence="4" key="1">
    <citation type="journal article" date="2022" name="IScience">
        <title>Evolution of zygomycete secretomes and the origins of terrestrial fungal ecologies.</title>
        <authorList>
            <person name="Chang Y."/>
            <person name="Wang Y."/>
            <person name="Mondo S."/>
            <person name="Ahrendt S."/>
            <person name="Andreopoulos W."/>
            <person name="Barry K."/>
            <person name="Beard J."/>
            <person name="Benny G.L."/>
            <person name="Blankenship S."/>
            <person name="Bonito G."/>
            <person name="Cuomo C."/>
            <person name="Desiro A."/>
            <person name="Gervers K.A."/>
            <person name="Hundley H."/>
            <person name="Kuo A."/>
            <person name="LaButti K."/>
            <person name="Lang B.F."/>
            <person name="Lipzen A."/>
            <person name="O'Donnell K."/>
            <person name="Pangilinan J."/>
            <person name="Reynolds N."/>
            <person name="Sandor L."/>
            <person name="Smith M.E."/>
            <person name="Tsang A."/>
            <person name="Grigoriev I.V."/>
            <person name="Stajich J.E."/>
            <person name="Spatafora J.W."/>
        </authorList>
    </citation>
    <scope>NUCLEOTIDE SEQUENCE</scope>
    <source>
        <strain evidence="4">RSA 2281</strain>
    </source>
</reference>
<dbReference type="GO" id="GO:0005737">
    <property type="term" value="C:cytoplasm"/>
    <property type="evidence" value="ECO:0007669"/>
    <property type="project" value="TreeGrafter"/>
</dbReference>
<name>A0AAD5PGP3_9FUNG</name>
<feature type="region of interest" description="Disordered" evidence="2">
    <location>
        <begin position="1"/>
        <end position="30"/>
    </location>
</feature>
<dbReference type="EMBL" id="JAIXMP010000007">
    <property type="protein sequence ID" value="KAI9270389.1"/>
    <property type="molecule type" value="Genomic_DNA"/>
</dbReference>
<evidence type="ECO:0000313" key="4">
    <source>
        <dbReference type="EMBL" id="KAI9270389.1"/>
    </source>
</evidence>
<accession>A0AAD5PGP3</accession>